<gene>
    <name evidence="3" type="ORF">B0T21DRAFT_183726</name>
</gene>
<feature type="region of interest" description="Disordered" evidence="1">
    <location>
        <begin position="453"/>
        <end position="472"/>
    </location>
</feature>
<dbReference type="Proteomes" id="UP001172159">
    <property type="component" value="Unassembled WGS sequence"/>
</dbReference>
<protein>
    <recommendedName>
        <fullName evidence="2">T6SS Phospholipase effector Tle1-like catalytic domain-containing protein</fullName>
    </recommendedName>
</protein>
<organism evidence="3 4">
    <name type="scientific">Apiosordaria backusii</name>
    <dbReference type="NCBI Taxonomy" id="314023"/>
    <lineage>
        <taxon>Eukaryota</taxon>
        <taxon>Fungi</taxon>
        <taxon>Dikarya</taxon>
        <taxon>Ascomycota</taxon>
        <taxon>Pezizomycotina</taxon>
        <taxon>Sordariomycetes</taxon>
        <taxon>Sordariomycetidae</taxon>
        <taxon>Sordariales</taxon>
        <taxon>Lasiosphaeriaceae</taxon>
        <taxon>Apiosordaria</taxon>
    </lineage>
</organism>
<feature type="compositionally biased region" description="Polar residues" evidence="1">
    <location>
        <begin position="570"/>
        <end position="585"/>
    </location>
</feature>
<evidence type="ECO:0000313" key="4">
    <source>
        <dbReference type="Proteomes" id="UP001172159"/>
    </source>
</evidence>
<dbReference type="InterPro" id="IPR018712">
    <property type="entry name" value="Tle1-like_cat"/>
</dbReference>
<accession>A0AA40ECW0</accession>
<feature type="region of interest" description="Disordered" evidence="1">
    <location>
        <begin position="1"/>
        <end position="106"/>
    </location>
</feature>
<feature type="compositionally biased region" description="Polar residues" evidence="1">
    <location>
        <begin position="78"/>
        <end position="89"/>
    </location>
</feature>
<evidence type="ECO:0000259" key="2">
    <source>
        <dbReference type="Pfam" id="PF09994"/>
    </source>
</evidence>
<keyword evidence="4" id="KW-1185">Reference proteome</keyword>
<dbReference type="EMBL" id="JAUKTV010000006">
    <property type="protein sequence ID" value="KAK0736759.1"/>
    <property type="molecule type" value="Genomic_DNA"/>
</dbReference>
<feature type="compositionally biased region" description="Polar residues" evidence="1">
    <location>
        <begin position="43"/>
        <end position="57"/>
    </location>
</feature>
<feature type="compositionally biased region" description="Basic and acidic residues" evidence="1">
    <location>
        <begin position="453"/>
        <end position="465"/>
    </location>
</feature>
<sequence length="681" mass="75815">MSSSSKPAQVIVPARKPASSNGESQSELPQGQHRLAPVRKSTARTPTTVGSDKSQQPAPVKKPTTPSAHPLESDKSRAASQDAGQTIKKTSGPAGPVVYTPSTYKPPSGSKPSMSLFICFDGTGNNKNSGTNIYRLFHHAKELPGKQAKCYITGVGADWNIDMIQGNYSGKGIERKLWEGYNFLMRNVSQGAAASTDRLSVIGFSRGAFTASCFVTFLNDVGLYTAARRPNKLINQSEPLRAKPMEEQFYLLFTSWRKAREGSPRSFDKEQFLTALGYNPDKFQRIEGIVLGLFDTVSALEGGVPASKPKPTRQKLAFIDGVVPPNVKTAFHALALFEHRRSFTPSIWTRWEKTTDVQQCWFAGCHSDVGGFSTNKHPIHHFALLWVMSMLTDVEFWTYNLMDEIEKPVKNISEKMFNDSYDATVLIFPKFWHAAGSEERRIPTLLAPTEEQIRKSQESIKRPDKSSFSSTGQSIHWTTASFVAFMDAKGMPCHPLQGFQRLPLSTTDDGGRLPCWINKSANLKLPEEMPNLYEIDFVHSWAGTDRVRQEEVASFIQGAGKAKLTRTGRGPQTSAGEFPDTTAQRKASLGPVPPNAQVHESRLPRPAPWKKWPGAYWYLEKTLVQTWKVDPNTKCYFGTDANGGRIDINMNTSILDTKKNEWGYFQGSKWWLSTDTTGPRK</sequence>
<dbReference type="PANTHER" id="PTHR33840">
    <property type="match status" value="1"/>
</dbReference>
<proteinExistence type="predicted"/>
<feature type="domain" description="T6SS Phospholipase effector Tle1-like catalytic" evidence="2">
    <location>
        <begin position="116"/>
        <end position="389"/>
    </location>
</feature>
<name>A0AA40ECW0_9PEZI</name>
<evidence type="ECO:0000313" key="3">
    <source>
        <dbReference type="EMBL" id="KAK0736759.1"/>
    </source>
</evidence>
<evidence type="ECO:0000256" key="1">
    <source>
        <dbReference type="SAM" id="MobiDB-lite"/>
    </source>
</evidence>
<dbReference type="AlphaFoldDB" id="A0AA40ECW0"/>
<feature type="compositionally biased region" description="Polar residues" evidence="1">
    <location>
        <begin position="18"/>
        <end position="29"/>
    </location>
</feature>
<reference evidence="3" key="1">
    <citation type="submission" date="2023-06" db="EMBL/GenBank/DDBJ databases">
        <title>Genome-scale phylogeny and comparative genomics of the fungal order Sordariales.</title>
        <authorList>
            <consortium name="Lawrence Berkeley National Laboratory"/>
            <person name="Hensen N."/>
            <person name="Bonometti L."/>
            <person name="Westerberg I."/>
            <person name="Brannstrom I.O."/>
            <person name="Guillou S."/>
            <person name="Cros-Aarteil S."/>
            <person name="Calhoun S."/>
            <person name="Haridas S."/>
            <person name="Kuo A."/>
            <person name="Mondo S."/>
            <person name="Pangilinan J."/>
            <person name="Riley R."/>
            <person name="Labutti K."/>
            <person name="Andreopoulos B."/>
            <person name="Lipzen A."/>
            <person name="Chen C."/>
            <person name="Yanf M."/>
            <person name="Daum C."/>
            <person name="Ng V."/>
            <person name="Clum A."/>
            <person name="Steindorff A."/>
            <person name="Ohm R."/>
            <person name="Martin F."/>
            <person name="Silar P."/>
            <person name="Natvig D."/>
            <person name="Lalanne C."/>
            <person name="Gautier V."/>
            <person name="Ament-Velasquez S.L."/>
            <person name="Kruys A."/>
            <person name="Hutchinson M.I."/>
            <person name="Powell A.J."/>
            <person name="Barry K."/>
            <person name="Miller A.N."/>
            <person name="Grigoriev I.V."/>
            <person name="Debuchy R."/>
            <person name="Gladieux P."/>
            <person name="Thoren M.H."/>
            <person name="Johannesson H."/>
        </authorList>
    </citation>
    <scope>NUCLEOTIDE SEQUENCE</scope>
    <source>
        <strain evidence="3">CBS 540.89</strain>
    </source>
</reference>
<comment type="caution">
    <text evidence="3">The sequence shown here is derived from an EMBL/GenBank/DDBJ whole genome shotgun (WGS) entry which is preliminary data.</text>
</comment>
<feature type="region of interest" description="Disordered" evidence="1">
    <location>
        <begin position="561"/>
        <end position="604"/>
    </location>
</feature>
<dbReference type="PANTHER" id="PTHR33840:SF1">
    <property type="entry name" value="TLE1 PHOSPHOLIPASE DOMAIN-CONTAINING PROTEIN"/>
    <property type="match status" value="1"/>
</dbReference>
<dbReference type="Pfam" id="PF09994">
    <property type="entry name" value="T6SS_Tle1-like_cat"/>
    <property type="match status" value="1"/>
</dbReference>